<evidence type="ECO:0000256" key="1">
    <source>
        <dbReference type="ARBA" id="ARBA00001946"/>
    </source>
</evidence>
<dbReference type="InterPro" id="IPR029787">
    <property type="entry name" value="Nucleotide_cyclase"/>
</dbReference>
<dbReference type="GO" id="GO:0006355">
    <property type="term" value="P:regulation of DNA-templated transcription"/>
    <property type="evidence" value="ECO:0007669"/>
    <property type="project" value="InterPro"/>
</dbReference>
<dbReference type="SUPFAM" id="SSF55073">
    <property type="entry name" value="Nucleotide cyclase"/>
    <property type="match status" value="1"/>
</dbReference>
<feature type="domain" description="GGDEF" evidence="4">
    <location>
        <begin position="294"/>
        <end position="421"/>
    </location>
</feature>
<dbReference type="InterPro" id="IPR000700">
    <property type="entry name" value="PAS-assoc_C"/>
</dbReference>
<dbReference type="Pfam" id="PF00989">
    <property type="entry name" value="PAS"/>
    <property type="match status" value="1"/>
</dbReference>
<dbReference type="NCBIfam" id="TIGR00254">
    <property type="entry name" value="GGDEF"/>
    <property type="match status" value="1"/>
</dbReference>
<dbReference type="SMART" id="SM00086">
    <property type="entry name" value="PAC"/>
    <property type="match status" value="2"/>
</dbReference>
<dbReference type="PROSITE" id="PS50887">
    <property type="entry name" value="GGDEF"/>
    <property type="match status" value="1"/>
</dbReference>
<dbReference type="PROSITE" id="PS50112">
    <property type="entry name" value="PAS"/>
    <property type="match status" value="2"/>
</dbReference>
<evidence type="ECO:0000259" key="3">
    <source>
        <dbReference type="PROSITE" id="PS50113"/>
    </source>
</evidence>
<dbReference type="SUPFAM" id="SSF55785">
    <property type="entry name" value="PYP-like sensor domain (PAS domain)"/>
    <property type="match status" value="2"/>
</dbReference>
<dbReference type="Gene3D" id="3.30.450.20">
    <property type="entry name" value="PAS domain"/>
    <property type="match status" value="2"/>
</dbReference>
<dbReference type="PANTHER" id="PTHR46663:SF4">
    <property type="entry name" value="DIGUANYLATE CYCLASE DGCT-RELATED"/>
    <property type="match status" value="1"/>
</dbReference>
<dbReference type="STRING" id="252474.B1A74_10755"/>
<dbReference type="InterPro" id="IPR013767">
    <property type="entry name" value="PAS_fold"/>
</dbReference>
<evidence type="ECO:0000313" key="6">
    <source>
        <dbReference type="Proteomes" id="UP000189177"/>
    </source>
</evidence>
<dbReference type="FunFam" id="3.30.70.270:FF:000001">
    <property type="entry name" value="Diguanylate cyclase domain protein"/>
    <property type="match status" value="1"/>
</dbReference>
<evidence type="ECO:0000313" key="5">
    <source>
        <dbReference type="EMBL" id="OOC09460.1"/>
    </source>
</evidence>
<dbReference type="Proteomes" id="UP000189177">
    <property type="component" value="Unassembled WGS sequence"/>
</dbReference>
<dbReference type="InterPro" id="IPR052163">
    <property type="entry name" value="DGC-Regulatory_Protein"/>
</dbReference>
<keyword evidence="6" id="KW-1185">Reference proteome</keyword>
<proteinExistence type="predicted"/>
<evidence type="ECO:0000259" key="2">
    <source>
        <dbReference type="PROSITE" id="PS50112"/>
    </source>
</evidence>
<evidence type="ECO:0000259" key="4">
    <source>
        <dbReference type="PROSITE" id="PS50887"/>
    </source>
</evidence>
<dbReference type="SMART" id="SM00267">
    <property type="entry name" value="GGDEF"/>
    <property type="match status" value="1"/>
</dbReference>
<dbReference type="GO" id="GO:0003824">
    <property type="term" value="F:catalytic activity"/>
    <property type="evidence" value="ECO:0007669"/>
    <property type="project" value="UniProtKB-ARBA"/>
</dbReference>
<dbReference type="Pfam" id="PF13426">
    <property type="entry name" value="PAS_9"/>
    <property type="match status" value="1"/>
</dbReference>
<feature type="domain" description="PAS" evidence="2">
    <location>
        <begin position="137"/>
        <end position="181"/>
    </location>
</feature>
<dbReference type="Gene3D" id="3.30.70.270">
    <property type="match status" value="1"/>
</dbReference>
<reference evidence="5 6" key="1">
    <citation type="submission" date="2017-02" db="EMBL/GenBank/DDBJ databases">
        <title>Genomic diversity within the haloalkaliphilic genus Thioalkalivibrio.</title>
        <authorList>
            <person name="Ahn A.-C."/>
            <person name="Meier-Kolthoff J."/>
            <person name="Overmars L."/>
            <person name="Richter M."/>
            <person name="Woyke T."/>
            <person name="Sorokin D.Y."/>
            <person name="Muyzer G."/>
        </authorList>
    </citation>
    <scope>NUCLEOTIDE SEQUENCE [LARGE SCALE GENOMIC DNA]</scope>
    <source>
        <strain evidence="5 6">HL17</strain>
    </source>
</reference>
<sequence length="421" mass="47188">MTIPQGLARLELLNAAIEDTAHSVLITDADLDAGPHIVYVNRGFEQMTGYRRDEVLGRTPRILQGPKTSRPVLDDLRVTLERGEGFDAETINYRKDGEPYSVRWHISPVRARGEHESITHFVSVQRDVTEDRRREEQLRLLSAALEASGDPVMITDPGGVIVFANTAFLDLSGFDADSVIGATPALFKSDEHDDDYFAAMWQQLRQGETFRGEFVNRRPDGAKLHLEQTITPIRDDCGEITHFVAFGKDVTERVRMEDEVRRLAETDWLTGLANRLTLGNRLEAELDRCDRYQRPMAVIMFDIDHFKSVNDEHGHDAGDVVLKAVARTVGEQLREQDTLGRWGGEEFLIVLPETDGEGAAAAAEKLRRSIAEMEVPDAPAVTASFGVTERQPNDTPRAITRRVDQAMYQAKEGGRDRVVLL</sequence>
<comment type="caution">
    <text evidence="5">The sequence shown here is derived from an EMBL/GenBank/DDBJ whole genome shotgun (WGS) entry which is preliminary data.</text>
</comment>
<dbReference type="PANTHER" id="PTHR46663">
    <property type="entry name" value="DIGUANYLATE CYCLASE DGCT-RELATED"/>
    <property type="match status" value="1"/>
</dbReference>
<name>A0A1V2ZWG1_9GAMM</name>
<feature type="domain" description="PAC" evidence="3">
    <location>
        <begin position="208"/>
        <end position="262"/>
    </location>
</feature>
<protein>
    <submittedName>
        <fullName evidence="5">Sensor domain-containing diguanylate cyclase</fullName>
    </submittedName>
</protein>
<organism evidence="5 6">
    <name type="scientific">Thioalkalivibrio halophilus</name>
    <dbReference type="NCBI Taxonomy" id="252474"/>
    <lineage>
        <taxon>Bacteria</taxon>
        <taxon>Pseudomonadati</taxon>
        <taxon>Pseudomonadota</taxon>
        <taxon>Gammaproteobacteria</taxon>
        <taxon>Chromatiales</taxon>
        <taxon>Ectothiorhodospiraceae</taxon>
        <taxon>Thioalkalivibrio</taxon>
    </lineage>
</organism>
<dbReference type="InterPro" id="IPR001610">
    <property type="entry name" value="PAC"/>
</dbReference>
<dbReference type="RefSeq" id="WP_077244649.1">
    <property type="nucleotide sequence ID" value="NZ_MUZR01000049.1"/>
</dbReference>
<dbReference type="NCBIfam" id="TIGR00229">
    <property type="entry name" value="sensory_box"/>
    <property type="match status" value="2"/>
</dbReference>
<dbReference type="EMBL" id="MUZR01000049">
    <property type="protein sequence ID" value="OOC09460.1"/>
    <property type="molecule type" value="Genomic_DNA"/>
</dbReference>
<dbReference type="PROSITE" id="PS50113">
    <property type="entry name" value="PAC"/>
    <property type="match status" value="2"/>
</dbReference>
<feature type="domain" description="PAC" evidence="3">
    <location>
        <begin position="86"/>
        <end position="140"/>
    </location>
</feature>
<dbReference type="InterPro" id="IPR043128">
    <property type="entry name" value="Rev_trsase/Diguanyl_cyclase"/>
</dbReference>
<feature type="domain" description="PAS" evidence="2">
    <location>
        <begin position="9"/>
        <end position="83"/>
    </location>
</feature>
<comment type="cofactor">
    <cofactor evidence="1">
        <name>Mg(2+)</name>
        <dbReference type="ChEBI" id="CHEBI:18420"/>
    </cofactor>
</comment>
<dbReference type="InterPro" id="IPR035965">
    <property type="entry name" value="PAS-like_dom_sf"/>
</dbReference>
<dbReference type="AlphaFoldDB" id="A0A1V2ZWG1"/>
<dbReference type="CDD" id="cd00130">
    <property type="entry name" value="PAS"/>
    <property type="match status" value="2"/>
</dbReference>
<dbReference type="InterPro" id="IPR000014">
    <property type="entry name" value="PAS"/>
</dbReference>
<dbReference type="OrthoDB" id="9812260at2"/>
<dbReference type="CDD" id="cd01949">
    <property type="entry name" value="GGDEF"/>
    <property type="match status" value="1"/>
</dbReference>
<dbReference type="InterPro" id="IPR000160">
    <property type="entry name" value="GGDEF_dom"/>
</dbReference>
<dbReference type="Pfam" id="PF00990">
    <property type="entry name" value="GGDEF"/>
    <property type="match status" value="1"/>
</dbReference>
<accession>A0A1V2ZWG1</accession>
<dbReference type="SMART" id="SM00091">
    <property type="entry name" value="PAS"/>
    <property type="match status" value="2"/>
</dbReference>
<gene>
    <name evidence="5" type="ORF">B1A74_10755</name>
</gene>